<dbReference type="EnsemblPlants" id="KQL24074">
    <property type="protein sequence ID" value="KQL24074"/>
    <property type="gene ID" value="SETIT_033632mg"/>
</dbReference>
<accession>K4A428</accession>
<evidence type="ECO:0000313" key="2">
    <source>
        <dbReference type="EnsemblPlants" id="KQL24074"/>
    </source>
</evidence>
<dbReference type="EMBL" id="AGNK02001006">
    <property type="status" value="NOT_ANNOTATED_CDS"/>
    <property type="molecule type" value="Genomic_DNA"/>
</dbReference>
<dbReference type="Gramene" id="KQL24074">
    <property type="protein sequence ID" value="KQL24074"/>
    <property type="gene ID" value="SETIT_033632mg"/>
</dbReference>
<organism evidence="2 3">
    <name type="scientific">Setaria italica</name>
    <name type="common">Foxtail millet</name>
    <name type="synonym">Panicum italicum</name>
    <dbReference type="NCBI Taxonomy" id="4555"/>
    <lineage>
        <taxon>Eukaryota</taxon>
        <taxon>Viridiplantae</taxon>
        <taxon>Streptophyta</taxon>
        <taxon>Embryophyta</taxon>
        <taxon>Tracheophyta</taxon>
        <taxon>Spermatophyta</taxon>
        <taxon>Magnoliopsida</taxon>
        <taxon>Liliopsida</taxon>
        <taxon>Poales</taxon>
        <taxon>Poaceae</taxon>
        <taxon>PACMAD clade</taxon>
        <taxon>Panicoideae</taxon>
        <taxon>Panicodae</taxon>
        <taxon>Paniceae</taxon>
        <taxon>Cenchrinae</taxon>
        <taxon>Setaria</taxon>
    </lineage>
</organism>
<feature type="compositionally biased region" description="Basic and acidic residues" evidence="1">
    <location>
        <begin position="36"/>
        <end position="47"/>
    </location>
</feature>
<sequence>MHNLALYTCIFPLHYYDRHPGTRKRNSHIKHTCSHTNRENEHGITLQ</sequence>
<proteinExistence type="predicted"/>
<reference evidence="3" key="1">
    <citation type="journal article" date="2012" name="Nat. Biotechnol.">
        <title>Reference genome sequence of the model plant Setaria.</title>
        <authorList>
            <person name="Bennetzen J.L."/>
            <person name="Schmutz J."/>
            <person name="Wang H."/>
            <person name="Percifield R."/>
            <person name="Hawkins J."/>
            <person name="Pontaroli A.C."/>
            <person name="Estep M."/>
            <person name="Feng L."/>
            <person name="Vaughn J.N."/>
            <person name="Grimwood J."/>
            <person name="Jenkins J."/>
            <person name="Barry K."/>
            <person name="Lindquist E."/>
            <person name="Hellsten U."/>
            <person name="Deshpande S."/>
            <person name="Wang X."/>
            <person name="Wu X."/>
            <person name="Mitros T."/>
            <person name="Triplett J."/>
            <person name="Yang X."/>
            <person name="Ye C.Y."/>
            <person name="Mauro-Herrera M."/>
            <person name="Wang L."/>
            <person name="Li P."/>
            <person name="Sharma M."/>
            <person name="Sharma R."/>
            <person name="Ronald P.C."/>
            <person name="Panaud O."/>
            <person name="Kellogg E.A."/>
            <person name="Brutnell T.P."/>
            <person name="Doust A.N."/>
            <person name="Tuskan G.A."/>
            <person name="Rokhsar D."/>
            <person name="Devos K.M."/>
        </authorList>
    </citation>
    <scope>NUCLEOTIDE SEQUENCE [LARGE SCALE GENOMIC DNA]</scope>
    <source>
        <strain evidence="3">cv. Yugu1</strain>
    </source>
</reference>
<dbReference type="Proteomes" id="UP000004995">
    <property type="component" value="Unassembled WGS sequence"/>
</dbReference>
<dbReference type="AlphaFoldDB" id="K4A428"/>
<dbReference type="HOGENOM" id="CLU_3176313_0_0_1"/>
<keyword evidence="3" id="KW-1185">Reference proteome</keyword>
<feature type="compositionally biased region" description="Basic residues" evidence="1">
    <location>
        <begin position="24"/>
        <end position="33"/>
    </location>
</feature>
<dbReference type="InParanoid" id="K4A428"/>
<protein>
    <submittedName>
        <fullName evidence="2">Uncharacterized protein</fullName>
    </submittedName>
</protein>
<evidence type="ECO:0000313" key="3">
    <source>
        <dbReference type="Proteomes" id="UP000004995"/>
    </source>
</evidence>
<evidence type="ECO:0000256" key="1">
    <source>
        <dbReference type="SAM" id="MobiDB-lite"/>
    </source>
</evidence>
<feature type="region of interest" description="Disordered" evidence="1">
    <location>
        <begin position="24"/>
        <end position="47"/>
    </location>
</feature>
<reference evidence="2" key="2">
    <citation type="submission" date="2018-08" db="UniProtKB">
        <authorList>
            <consortium name="EnsemblPlants"/>
        </authorList>
    </citation>
    <scope>IDENTIFICATION</scope>
    <source>
        <strain evidence="2">Yugu1</strain>
    </source>
</reference>
<name>K4A428_SETIT</name>